<feature type="region of interest" description="Disordered" evidence="1">
    <location>
        <begin position="25"/>
        <end position="45"/>
    </location>
</feature>
<organism evidence="2 3">
    <name type="scientific">Mycolicibacterium psychrotolerans</name>
    <dbReference type="NCBI Taxonomy" id="216929"/>
    <lineage>
        <taxon>Bacteria</taxon>
        <taxon>Bacillati</taxon>
        <taxon>Actinomycetota</taxon>
        <taxon>Actinomycetes</taxon>
        <taxon>Mycobacteriales</taxon>
        <taxon>Mycobacteriaceae</taxon>
        <taxon>Mycolicibacterium</taxon>
    </lineage>
</organism>
<evidence type="ECO:0000313" key="3">
    <source>
        <dbReference type="Proteomes" id="UP000466514"/>
    </source>
</evidence>
<evidence type="ECO:0000313" key="2">
    <source>
        <dbReference type="EMBL" id="BBX70720.1"/>
    </source>
</evidence>
<proteinExistence type="predicted"/>
<sequence>MGNSTRAPGSPVRECRERERLLNGYPHERPACGDNTPTTQPISTASDRHCRAACTRLASGGEYRWWRAGGFAPYTPGRRGVIGHPDGLLPIVSQRDNRSA</sequence>
<feature type="compositionally biased region" description="Polar residues" evidence="1">
    <location>
        <begin position="35"/>
        <end position="45"/>
    </location>
</feature>
<gene>
    <name evidence="2" type="ORF">MPSYJ_41810</name>
</gene>
<dbReference type="EMBL" id="AP022574">
    <property type="protein sequence ID" value="BBX70720.1"/>
    <property type="molecule type" value="Genomic_DNA"/>
</dbReference>
<name>A0A7I7MG00_9MYCO</name>
<dbReference type="Proteomes" id="UP000466514">
    <property type="component" value="Chromosome"/>
</dbReference>
<protein>
    <submittedName>
        <fullName evidence="2">Uncharacterized protein</fullName>
    </submittedName>
</protein>
<reference evidence="2 3" key="1">
    <citation type="journal article" date="2019" name="Emerg. Microbes Infect.">
        <title>Comprehensive subspecies identification of 175 nontuberculous mycobacteria species based on 7547 genomic profiles.</title>
        <authorList>
            <person name="Matsumoto Y."/>
            <person name="Kinjo T."/>
            <person name="Motooka D."/>
            <person name="Nabeya D."/>
            <person name="Jung N."/>
            <person name="Uechi K."/>
            <person name="Horii T."/>
            <person name="Iida T."/>
            <person name="Fujita J."/>
            <person name="Nakamura S."/>
        </authorList>
    </citation>
    <scope>NUCLEOTIDE SEQUENCE [LARGE SCALE GENOMIC DNA]</scope>
    <source>
        <strain evidence="2 3">JCM 13323</strain>
    </source>
</reference>
<dbReference type="AlphaFoldDB" id="A0A7I7MG00"/>
<dbReference type="KEGG" id="mpsc:MPSYJ_41810"/>
<evidence type="ECO:0000256" key="1">
    <source>
        <dbReference type="SAM" id="MobiDB-lite"/>
    </source>
</evidence>
<keyword evidence="3" id="KW-1185">Reference proteome</keyword>
<accession>A0A7I7MG00</accession>
<feature type="region of interest" description="Disordered" evidence="1">
    <location>
        <begin position="81"/>
        <end position="100"/>
    </location>
</feature>